<proteinExistence type="predicted"/>
<protein>
    <recommendedName>
        <fullName evidence="3">Calcineurin-like phosphoesterase domain-containing protein</fullName>
    </recommendedName>
</protein>
<dbReference type="SUPFAM" id="SSF56300">
    <property type="entry name" value="Metallo-dependent phosphatases"/>
    <property type="match status" value="1"/>
</dbReference>
<evidence type="ECO:0000313" key="2">
    <source>
        <dbReference type="Proteomes" id="UP000217785"/>
    </source>
</evidence>
<evidence type="ECO:0000313" key="1">
    <source>
        <dbReference type="EMBL" id="GAX88527.1"/>
    </source>
</evidence>
<name>A0A292YF79_9BACL</name>
<keyword evidence="2" id="KW-1185">Reference proteome</keyword>
<gene>
    <name evidence="1" type="ORF">EFBL_0136</name>
</gene>
<dbReference type="InterPro" id="IPR029052">
    <property type="entry name" value="Metallo-depent_PP-like"/>
</dbReference>
<reference evidence="2" key="1">
    <citation type="submission" date="2017-07" db="EMBL/GenBank/DDBJ databases">
        <title>Draft genome sequence of Effusibacillus lacus strain skLN1.</title>
        <authorList>
            <person name="Watanabe M."/>
            <person name="Kojima H."/>
            <person name="Fukui M."/>
        </authorList>
    </citation>
    <scope>NUCLEOTIDE SEQUENCE [LARGE SCALE GENOMIC DNA]</scope>
    <source>
        <strain evidence="2">skLN1</strain>
    </source>
</reference>
<sequence>MHLGTWGSFERVKKAAMMLADLSSDLVIVAGDLTSKPEAEPLIDEVLSPIGEAYGVLGNWDYRYPPTSRLQSKIKLL</sequence>
<organism evidence="1 2">
    <name type="scientific">Effusibacillus lacus</name>
    <dbReference type="NCBI Taxonomy" id="1348429"/>
    <lineage>
        <taxon>Bacteria</taxon>
        <taxon>Bacillati</taxon>
        <taxon>Bacillota</taxon>
        <taxon>Bacilli</taxon>
        <taxon>Bacillales</taxon>
        <taxon>Alicyclobacillaceae</taxon>
        <taxon>Effusibacillus</taxon>
    </lineage>
</organism>
<dbReference type="Proteomes" id="UP000217785">
    <property type="component" value="Unassembled WGS sequence"/>
</dbReference>
<dbReference type="AlphaFoldDB" id="A0A292YF79"/>
<dbReference type="EMBL" id="BDUF01000003">
    <property type="protein sequence ID" value="GAX88527.1"/>
    <property type="molecule type" value="Genomic_DNA"/>
</dbReference>
<evidence type="ECO:0008006" key="3">
    <source>
        <dbReference type="Google" id="ProtNLM"/>
    </source>
</evidence>
<comment type="caution">
    <text evidence="1">The sequence shown here is derived from an EMBL/GenBank/DDBJ whole genome shotgun (WGS) entry which is preliminary data.</text>
</comment>
<accession>A0A292YF79</accession>